<dbReference type="NCBIfam" id="NF033563">
    <property type="entry name" value="transpos_IS30"/>
    <property type="match status" value="1"/>
</dbReference>
<dbReference type="PATRIC" id="fig|1872076.5.peg.3291"/>
<evidence type="ECO:0000256" key="2">
    <source>
        <dbReference type="ARBA" id="ARBA00006363"/>
    </source>
</evidence>
<dbReference type="GO" id="GO:0015074">
    <property type="term" value="P:DNA integration"/>
    <property type="evidence" value="ECO:0007669"/>
    <property type="project" value="InterPro"/>
</dbReference>
<dbReference type="GO" id="GO:0006313">
    <property type="term" value="P:DNA transposition"/>
    <property type="evidence" value="ECO:0007669"/>
    <property type="project" value="InterPro"/>
</dbReference>
<evidence type="ECO:0000313" key="4">
    <source>
        <dbReference type="EMBL" id="ODS32073.1"/>
    </source>
</evidence>
<protein>
    <submittedName>
        <fullName evidence="4">Integrase core domain protein</fullName>
    </submittedName>
</protein>
<dbReference type="Gene3D" id="3.30.420.10">
    <property type="entry name" value="Ribonuclease H-like superfamily/Ribonuclease H"/>
    <property type="match status" value="1"/>
</dbReference>
<dbReference type="InterPro" id="IPR051917">
    <property type="entry name" value="Transposase-Integrase"/>
</dbReference>
<reference evidence="4 5" key="1">
    <citation type="submission" date="2016-07" db="EMBL/GenBank/DDBJ databases">
        <title>Draft genome of Scalindua rubra, obtained from a brine-seawater interface in the Red Sea, sheds light on salt adaptation in anammox bacteria.</title>
        <authorList>
            <person name="Speth D.R."/>
            <person name="Lagkouvardos I."/>
            <person name="Wang Y."/>
            <person name="Qian P.-Y."/>
            <person name="Dutilh B.E."/>
            <person name="Jetten M.S."/>
        </authorList>
    </citation>
    <scope>NUCLEOTIDE SEQUENCE [LARGE SCALE GENOMIC DNA]</scope>
    <source>
        <strain evidence="4">BSI-1</strain>
    </source>
</reference>
<organism evidence="4 5">
    <name type="scientific">Candidatus Scalindua rubra</name>
    <dbReference type="NCBI Taxonomy" id="1872076"/>
    <lineage>
        <taxon>Bacteria</taxon>
        <taxon>Pseudomonadati</taxon>
        <taxon>Planctomycetota</taxon>
        <taxon>Candidatus Brocadiia</taxon>
        <taxon>Candidatus Brocadiales</taxon>
        <taxon>Candidatus Scalinduaceae</taxon>
        <taxon>Candidatus Scalindua</taxon>
    </lineage>
</organism>
<dbReference type="PROSITE" id="PS01043">
    <property type="entry name" value="TRANSPOSASE_IS30"/>
    <property type="match status" value="1"/>
</dbReference>
<dbReference type="AlphaFoldDB" id="A0A1E3X8V7"/>
<dbReference type="Proteomes" id="UP000094056">
    <property type="component" value="Unassembled WGS sequence"/>
</dbReference>
<evidence type="ECO:0000259" key="3">
    <source>
        <dbReference type="PROSITE" id="PS50994"/>
    </source>
</evidence>
<comment type="function">
    <text evidence="1">Required for the transposition of the insertion element.</text>
</comment>
<dbReference type="PANTHER" id="PTHR10948:SF23">
    <property type="entry name" value="TRANSPOSASE INSI FOR INSERTION SEQUENCE ELEMENT IS30A-RELATED"/>
    <property type="match status" value="1"/>
</dbReference>
<comment type="similarity">
    <text evidence="2">Belongs to the transposase IS30 family.</text>
</comment>
<dbReference type="SUPFAM" id="SSF53098">
    <property type="entry name" value="Ribonuclease H-like"/>
    <property type="match status" value="1"/>
</dbReference>
<dbReference type="InterPro" id="IPR012337">
    <property type="entry name" value="RNaseH-like_sf"/>
</dbReference>
<gene>
    <name evidence="4" type="ORF">SCARUB_02780</name>
</gene>
<accession>A0A1E3X8V7</accession>
<comment type="caution">
    <text evidence="4">The sequence shown here is derived from an EMBL/GenBank/DDBJ whole genome shotgun (WGS) entry which is preliminary data.</text>
</comment>
<dbReference type="EMBL" id="MAYW01000078">
    <property type="protein sequence ID" value="ODS32073.1"/>
    <property type="molecule type" value="Genomic_DNA"/>
</dbReference>
<dbReference type="InterPro" id="IPR053392">
    <property type="entry name" value="Transposase_IS30-like"/>
</dbReference>
<dbReference type="InterPro" id="IPR001584">
    <property type="entry name" value="Integrase_cat-core"/>
</dbReference>
<dbReference type="GO" id="GO:0005829">
    <property type="term" value="C:cytosol"/>
    <property type="evidence" value="ECO:0007669"/>
    <property type="project" value="TreeGrafter"/>
</dbReference>
<proteinExistence type="inferred from homology"/>
<dbReference type="PROSITE" id="PS50994">
    <property type="entry name" value="INTEGRASE"/>
    <property type="match status" value="1"/>
</dbReference>
<name>A0A1E3X8V7_9BACT</name>
<evidence type="ECO:0000313" key="5">
    <source>
        <dbReference type="Proteomes" id="UP000094056"/>
    </source>
</evidence>
<evidence type="ECO:0000256" key="1">
    <source>
        <dbReference type="ARBA" id="ARBA00002190"/>
    </source>
</evidence>
<dbReference type="GO" id="GO:0003677">
    <property type="term" value="F:DNA binding"/>
    <property type="evidence" value="ECO:0007669"/>
    <property type="project" value="InterPro"/>
</dbReference>
<dbReference type="GO" id="GO:0004803">
    <property type="term" value="F:transposase activity"/>
    <property type="evidence" value="ECO:0007669"/>
    <property type="project" value="InterPro"/>
</dbReference>
<dbReference type="InterPro" id="IPR001598">
    <property type="entry name" value="Transposase_IS30_CS"/>
</dbReference>
<dbReference type="InterPro" id="IPR036397">
    <property type="entry name" value="RNaseH_sf"/>
</dbReference>
<dbReference type="PANTHER" id="PTHR10948">
    <property type="entry name" value="TRANSPOSASE"/>
    <property type="match status" value="1"/>
</dbReference>
<sequence length="189" mass="21388">MNQTSHLHTEVGAFPSRRLGCPPSFFGSQPARQIAGGEAGTIIGKAHKQAIVSLTERKSDLALIYKVDRPTKENTEIAIKRLLESISDQVFTITSDNGKEFANQEKIAKGLKCNFYFAHAYSSWERGTNENTNGLIRQYFPKNRDFRTITDKELLHAMKRLNNRPRKRLGYKTPNEVFFGESHTVALTT</sequence>
<feature type="domain" description="Integrase catalytic" evidence="3">
    <location>
        <begin position="26"/>
        <end position="182"/>
    </location>
</feature>